<name>A0AC35UA40_9BILA</name>
<dbReference type="Proteomes" id="UP000095286">
    <property type="component" value="Unplaced"/>
</dbReference>
<reference evidence="2" key="1">
    <citation type="submission" date="2016-11" db="UniProtKB">
        <authorList>
            <consortium name="WormBaseParasite"/>
        </authorList>
    </citation>
    <scope>IDENTIFICATION</scope>
    <source>
        <strain evidence="2">KR3021</strain>
    </source>
</reference>
<protein>
    <submittedName>
        <fullName evidence="2">Uncharacterized protein</fullName>
    </submittedName>
</protein>
<evidence type="ECO:0000313" key="1">
    <source>
        <dbReference type="Proteomes" id="UP000095286"/>
    </source>
</evidence>
<evidence type="ECO:0000313" key="2">
    <source>
        <dbReference type="WBParaSite" id="RSKR_0000944400.1"/>
    </source>
</evidence>
<dbReference type="WBParaSite" id="RSKR_0000944400.1">
    <property type="protein sequence ID" value="RSKR_0000944400.1"/>
    <property type="gene ID" value="RSKR_0000944400"/>
</dbReference>
<proteinExistence type="predicted"/>
<organism evidence="1 2">
    <name type="scientific">Rhabditophanes sp. KR3021</name>
    <dbReference type="NCBI Taxonomy" id="114890"/>
    <lineage>
        <taxon>Eukaryota</taxon>
        <taxon>Metazoa</taxon>
        <taxon>Ecdysozoa</taxon>
        <taxon>Nematoda</taxon>
        <taxon>Chromadorea</taxon>
        <taxon>Rhabditida</taxon>
        <taxon>Tylenchina</taxon>
        <taxon>Panagrolaimomorpha</taxon>
        <taxon>Strongyloidoidea</taxon>
        <taxon>Alloionematidae</taxon>
        <taxon>Rhabditophanes</taxon>
    </lineage>
</organism>
<accession>A0AC35UA40</accession>
<sequence>MQYCFLLRNNYIFKAKHESFLEEEKDILNRGLENTKQLLLWYEERWETLKKRKDMLNRGLVALDTSVHAQKLNFLRAQITNLNNRIKDLLLSTEFGMPANAVIGNNNLKMKMDKDQIPLIRMPKREVKLSDFQNTNDVRHEGQSQAKTQTKLRNQMNILKSMLLVWLLFESCLGVPHDRIVKKRMSAYEKNEDEFRDPLIDAAYEVNNRQVQYTASNYYENKVPSITSTVSNNGTIIEDTAKTAGDLISNGVVYVADFATGHDEKGSSINDTANFVRKIDENEVHSAIHHKLRKFKNAGERLGRNVAHHIDDVKEHPHKLENATTSVRKLLGKRSVVDYEFSIEKKPNKLPEKMSNEFDEVKESIEGSLENKEKKVGEIADNTGEIIKRTGNVTDIVGRKTRSLTDNVITKET</sequence>